<evidence type="ECO:0000256" key="3">
    <source>
        <dbReference type="ARBA" id="ARBA00022723"/>
    </source>
</evidence>
<keyword evidence="4" id="KW-0560">Oxidoreductase</keyword>
<proteinExistence type="inferred from homology"/>
<dbReference type="InterPro" id="IPR002397">
    <property type="entry name" value="Cyt_P450_B"/>
</dbReference>
<dbReference type="SUPFAM" id="SSF48264">
    <property type="entry name" value="Cytochrome P450"/>
    <property type="match status" value="1"/>
</dbReference>
<evidence type="ECO:0000313" key="7">
    <source>
        <dbReference type="EMBL" id="PRY40388.1"/>
    </source>
</evidence>
<organism evidence="7 8">
    <name type="scientific">Umezawaea tangerina</name>
    <dbReference type="NCBI Taxonomy" id="84725"/>
    <lineage>
        <taxon>Bacteria</taxon>
        <taxon>Bacillati</taxon>
        <taxon>Actinomycetota</taxon>
        <taxon>Actinomycetes</taxon>
        <taxon>Pseudonocardiales</taxon>
        <taxon>Pseudonocardiaceae</taxon>
        <taxon>Umezawaea</taxon>
    </lineage>
</organism>
<protein>
    <submittedName>
        <fullName evidence="7">Cytochrome P450</fullName>
    </submittedName>
</protein>
<dbReference type="FunFam" id="1.10.630.10:FF:000018">
    <property type="entry name" value="Cytochrome P450 monooxygenase"/>
    <property type="match status" value="1"/>
</dbReference>
<keyword evidence="2" id="KW-0349">Heme</keyword>
<keyword evidence="8" id="KW-1185">Reference proteome</keyword>
<evidence type="ECO:0000256" key="1">
    <source>
        <dbReference type="ARBA" id="ARBA00010617"/>
    </source>
</evidence>
<evidence type="ECO:0000256" key="5">
    <source>
        <dbReference type="ARBA" id="ARBA00023004"/>
    </source>
</evidence>
<dbReference type="PANTHER" id="PTHR46696">
    <property type="entry name" value="P450, PUTATIVE (EUROFUNG)-RELATED"/>
    <property type="match status" value="1"/>
</dbReference>
<comment type="caution">
    <text evidence="7">The sequence shown here is derived from an EMBL/GenBank/DDBJ whole genome shotgun (WGS) entry which is preliminary data.</text>
</comment>
<keyword evidence="6" id="KW-0503">Monooxygenase</keyword>
<name>A0A2T0T3X3_9PSEU</name>
<dbReference type="InterPro" id="IPR036396">
    <property type="entry name" value="Cyt_P450_sf"/>
</dbReference>
<dbReference type="Proteomes" id="UP000239494">
    <property type="component" value="Unassembled WGS sequence"/>
</dbReference>
<dbReference type="Pfam" id="PF00067">
    <property type="entry name" value="p450"/>
    <property type="match status" value="1"/>
</dbReference>
<dbReference type="CDD" id="cd11030">
    <property type="entry name" value="CYP105-like"/>
    <property type="match status" value="1"/>
</dbReference>
<comment type="similarity">
    <text evidence="1">Belongs to the cytochrome P450 family.</text>
</comment>
<dbReference type="GO" id="GO:0016705">
    <property type="term" value="F:oxidoreductase activity, acting on paired donors, with incorporation or reduction of molecular oxygen"/>
    <property type="evidence" value="ECO:0007669"/>
    <property type="project" value="InterPro"/>
</dbReference>
<dbReference type="OrthoDB" id="4133219at2"/>
<evidence type="ECO:0000256" key="4">
    <source>
        <dbReference type="ARBA" id="ARBA00023002"/>
    </source>
</evidence>
<dbReference type="AlphaFoldDB" id="A0A2T0T3X3"/>
<dbReference type="GO" id="GO:0004497">
    <property type="term" value="F:monooxygenase activity"/>
    <property type="evidence" value="ECO:0007669"/>
    <property type="project" value="UniProtKB-KW"/>
</dbReference>
<sequence>MRSIPTARSCPFDPPDELGRAREVAPISRFSFPDGHLGWIATGYAAVRTVLTDPRFSHRADLVRPTLAMDRVEIPEVLPGMFTRLDPPEHTKYRKLLTSEFTLRRANELAPRIEQIAESLLDEMERRGPAVDLLRSYALPLPSLLMCEVLGLPYAEHDRFQHDSDTLFDLSASEEDTVASWLSMIDFLTTAIKAKHEEPTDDVLGRLVASGELDDGELVTVAMILLMAGHETTSNTLTLGVFALLEHPEQLAALRADPSLVDNAVEELLRYLTVSHIGPVRTAVEDVEVAGTLVKAGESVTMSLAAANRDPVRFPNPDVLDLTRSAAGHVSFGGGVHLCTGLQLARAELRIGLTALLRRFPTLRLAVPAAEVPLRETMVVYGTHSLPVTWDVG</sequence>
<dbReference type="GO" id="GO:0005506">
    <property type="term" value="F:iron ion binding"/>
    <property type="evidence" value="ECO:0007669"/>
    <property type="project" value="InterPro"/>
</dbReference>
<dbReference type="PANTHER" id="PTHR46696:SF1">
    <property type="entry name" value="CYTOCHROME P450 YJIB-RELATED"/>
    <property type="match status" value="1"/>
</dbReference>
<dbReference type="PRINTS" id="PR00359">
    <property type="entry name" value="BP450"/>
</dbReference>
<dbReference type="EMBL" id="PVTF01000006">
    <property type="protein sequence ID" value="PRY40388.1"/>
    <property type="molecule type" value="Genomic_DNA"/>
</dbReference>
<dbReference type="GO" id="GO:0020037">
    <property type="term" value="F:heme binding"/>
    <property type="evidence" value="ECO:0007669"/>
    <property type="project" value="InterPro"/>
</dbReference>
<evidence type="ECO:0000256" key="6">
    <source>
        <dbReference type="ARBA" id="ARBA00023033"/>
    </source>
</evidence>
<keyword evidence="5" id="KW-0408">Iron</keyword>
<reference evidence="7 8" key="1">
    <citation type="submission" date="2018-03" db="EMBL/GenBank/DDBJ databases">
        <title>Genomic Encyclopedia of Archaeal and Bacterial Type Strains, Phase II (KMG-II): from individual species to whole genera.</title>
        <authorList>
            <person name="Goeker M."/>
        </authorList>
    </citation>
    <scope>NUCLEOTIDE SEQUENCE [LARGE SCALE GENOMIC DNA]</scope>
    <source>
        <strain evidence="7 8">DSM 44720</strain>
    </source>
</reference>
<evidence type="ECO:0000256" key="2">
    <source>
        <dbReference type="ARBA" id="ARBA00022617"/>
    </source>
</evidence>
<accession>A0A2T0T3X3</accession>
<dbReference type="Gene3D" id="1.10.630.10">
    <property type="entry name" value="Cytochrome P450"/>
    <property type="match status" value="1"/>
</dbReference>
<evidence type="ECO:0000313" key="8">
    <source>
        <dbReference type="Proteomes" id="UP000239494"/>
    </source>
</evidence>
<dbReference type="RefSeq" id="WP_106188953.1">
    <property type="nucleotide sequence ID" value="NZ_PVTF01000006.1"/>
</dbReference>
<gene>
    <name evidence="7" type="ORF">CLV43_106123</name>
</gene>
<dbReference type="PRINTS" id="PR00385">
    <property type="entry name" value="P450"/>
</dbReference>
<dbReference type="InterPro" id="IPR001128">
    <property type="entry name" value="Cyt_P450"/>
</dbReference>
<keyword evidence="3" id="KW-0479">Metal-binding</keyword>